<reference evidence="1 2" key="1">
    <citation type="submission" date="2018-08" db="EMBL/GenBank/DDBJ databases">
        <title>Genomic investigation of the strawberry pathogen Phytophthora fragariae indicates pathogenicity is determined by transcriptional variation in three key races.</title>
        <authorList>
            <person name="Adams T.M."/>
            <person name="Armitage A.D."/>
            <person name="Sobczyk M.K."/>
            <person name="Bates H.J."/>
            <person name="Dunwell J.M."/>
            <person name="Nellist C.F."/>
            <person name="Harrison R.J."/>
        </authorList>
    </citation>
    <scope>NUCLEOTIDE SEQUENCE [LARGE SCALE GENOMIC DNA]</scope>
    <source>
        <strain evidence="1 2">NOV-5</strain>
    </source>
</reference>
<organism evidence="1 2">
    <name type="scientific">Phytophthora fragariae</name>
    <dbReference type="NCBI Taxonomy" id="53985"/>
    <lineage>
        <taxon>Eukaryota</taxon>
        <taxon>Sar</taxon>
        <taxon>Stramenopiles</taxon>
        <taxon>Oomycota</taxon>
        <taxon>Peronosporomycetes</taxon>
        <taxon>Peronosporales</taxon>
        <taxon>Peronosporaceae</taxon>
        <taxon>Phytophthora</taxon>
    </lineage>
</organism>
<comment type="caution">
    <text evidence="1">The sequence shown here is derived from an EMBL/GenBank/DDBJ whole genome shotgun (WGS) entry which is preliminary data.</text>
</comment>
<protein>
    <submittedName>
        <fullName evidence="1">Uncharacterized protein</fullName>
    </submittedName>
</protein>
<sequence length="136" mass="13855">MAPDVTRKWGLQLSACSVTTAFMGRCAPLAGGAGLAAISAVHITALPTLLAATPLTGLCQAAALAKMDIGGQCVKMIAMYLNTVGVRAVSSSLAIKSSACRAVVATGGQRATNPALYPRIVEVRRVISISEELSIA</sequence>
<dbReference type="AlphaFoldDB" id="A0A6A3TEZ7"/>
<proteinExistence type="predicted"/>
<dbReference type="EMBL" id="QXGA01001093">
    <property type="protein sequence ID" value="KAE9129309.1"/>
    <property type="molecule type" value="Genomic_DNA"/>
</dbReference>
<accession>A0A6A3TEZ7</accession>
<evidence type="ECO:0000313" key="1">
    <source>
        <dbReference type="EMBL" id="KAE9129309.1"/>
    </source>
</evidence>
<gene>
    <name evidence="1" type="ORF">PF006_g16049</name>
</gene>
<name>A0A6A3TEZ7_9STRA</name>
<dbReference type="Proteomes" id="UP000440732">
    <property type="component" value="Unassembled WGS sequence"/>
</dbReference>
<evidence type="ECO:0000313" key="2">
    <source>
        <dbReference type="Proteomes" id="UP000440732"/>
    </source>
</evidence>